<keyword evidence="1" id="KW-0645">Protease</keyword>
<dbReference type="Proteomes" id="UP000188605">
    <property type="component" value="Unassembled WGS sequence"/>
</dbReference>
<keyword evidence="1" id="KW-0378">Hydrolase</keyword>
<proteinExistence type="predicted"/>
<evidence type="ECO:0000313" key="1">
    <source>
        <dbReference type="EMBL" id="ONI40484.1"/>
    </source>
</evidence>
<comment type="caution">
    <text evidence="1">The sequence shown here is derived from an EMBL/GenBank/DDBJ whole genome shotgun (WGS) entry which is preliminary data.</text>
</comment>
<evidence type="ECO:0000313" key="2">
    <source>
        <dbReference type="Proteomes" id="UP000188605"/>
    </source>
</evidence>
<sequence length="219" mass="25060">MKYYITSIVIINCVIMGIVDAIITPQYFIKSFIKVLLFTIVPLIFYVKSKDTSLKTMFTPKKNGIITSLVIGVIIFVAIIASYFGFKNIFDFSNITASLTQDIGVNLDNFILVFLYINFINSFLEEFFFRGFAFLTLKRYTTKKFSYVFSSLTFSLYHIAMIFTWVSPVLVTLAVVGLFIGGVIFDYINDRYENIYASWIIHMFANLGINTVGFILFTG</sequence>
<accession>A0ACC8XC72</accession>
<gene>
    <name evidence="1" type="ORF">AN396_05770</name>
</gene>
<reference evidence="1" key="1">
    <citation type="submission" date="2016-08" db="EMBL/GenBank/DDBJ databases">
        <authorList>
            <person name="Ngugi D.K."/>
            <person name="Miyake S."/>
            <person name="Stingl U."/>
        </authorList>
    </citation>
    <scope>NUCLEOTIDE SEQUENCE</scope>
    <source>
        <strain evidence="1">SCG-B11WGA-EpuloA1</strain>
    </source>
</reference>
<protein>
    <submittedName>
        <fullName evidence="1">CAAX protease</fullName>
    </submittedName>
</protein>
<keyword evidence="2" id="KW-1185">Reference proteome</keyword>
<name>A0ACC8XC72_9FIRM</name>
<dbReference type="EMBL" id="LJDB01000050">
    <property type="protein sequence ID" value="ONI40484.1"/>
    <property type="molecule type" value="Genomic_DNA"/>
</dbReference>
<organism evidence="1 2">
    <name type="scientific">Candidatus Epulonipiscium fishelsonii</name>
    <dbReference type="NCBI Taxonomy" id="77094"/>
    <lineage>
        <taxon>Bacteria</taxon>
        <taxon>Bacillati</taxon>
        <taxon>Bacillota</taxon>
        <taxon>Clostridia</taxon>
        <taxon>Lachnospirales</taxon>
        <taxon>Lachnospiraceae</taxon>
        <taxon>Candidatus Epulonipiscium</taxon>
    </lineage>
</organism>